<evidence type="ECO:0000313" key="1">
    <source>
        <dbReference type="EMBL" id="GAA3868722.1"/>
    </source>
</evidence>
<name>A0ABP7K9I2_9MICO</name>
<gene>
    <name evidence="1" type="ORF">GCM10022381_10080</name>
</gene>
<organism evidence="1 2">
    <name type="scientific">Leifsonia kafniensis</name>
    <dbReference type="NCBI Taxonomy" id="475957"/>
    <lineage>
        <taxon>Bacteria</taxon>
        <taxon>Bacillati</taxon>
        <taxon>Actinomycetota</taxon>
        <taxon>Actinomycetes</taxon>
        <taxon>Micrococcales</taxon>
        <taxon>Microbacteriaceae</taxon>
        <taxon>Leifsonia</taxon>
    </lineage>
</organism>
<reference evidence="2" key="1">
    <citation type="journal article" date="2019" name="Int. J. Syst. Evol. Microbiol.">
        <title>The Global Catalogue of Microorganisms (GCM) 10K type strain sequencing project: providing services to taxonomists for standard genome sequencing and annotation.</title>
        <authorList>
            <consortium name="The Broad Institute Genomics Platform"/>
            <consortium name="The Broad Institute Genome Sequencing Center for Infectious Disease"/>
            <person name="Wu L."/>
            <person name="Ma J."/>
        </authorList>
    </citation>
    <scope>NUCLEOTIDE SEQUENCE [LARGE SCALE GENOMIC DNA]</scope>
    <source>
        <strain evidence="2">JCM 17021</strain>
    </source>
</reference>
<dbReference type="Proteomes" id="UP001501803">
    <property type="component" value="Unassembled WGS sequence"/>
</dbReference>
<dbReference type="EMBL" id="BAABCN010000002">
    <property type="protein sequence ID" value="GAA3868722.1"/>
    <property type="molecule type" value="Genomic_DNA"/>
</dbReference>
<protein>
    <recommendedName>
        <fullName evidence="3">Cyclase</fullName>
    </recommendedName>
</protein>
<keyword evidence="2" id="KW-1185">Reference proteome</keyword>
<proteinExistence type="predicted"/>
<dbReference type="RefSeq" id="WP_345062897.1">
    <property type="nucleotide sequence ID" value="NZ_BAABCN010000002.1"/>
</dbReference>
<evidence type="ECO:0000313" key="2">
    <source>
        <dbReference type="Proteomes" id="UP001501803"/>
    </source>
</evidence>
<comment type="caution">
    <text evidence="1">The sequence shown here is derived from an EMBL/GenBank/DDBJ whole genome shotgun (WGS) entry which is preliminary data.</text>
</comment>
<evidence type="ECO:0008006" key="3">
    <source>
        <dbReference type="Google" id="ProtNLM"/>
    </source>
</evidence>
<sequence>MFTVRVEHVVDSYDAWKSMFDADPLDRRGSGAKSYRVMRPVDDKGAVMIDLDFDTRAQADAMVAALHRLWEGPAAEMLVDPKAQVAEIVEAAVV</sequence>
<accession>A0ABP7K9I2</accession>